<keyword evidence="5 7" id="KW-0501">Molybdenum cofactor biosynthesis</keyword>
<evidence type="ECO:0000256" key="2">
    <source>
        <dbReference type="ARBA" id="ARBA00005046"/>
    </source>
</evidence>
<dbReference type="Pfam" id="PF03454">
    <property type="entry name" value="MoeA_C"/>
    <property type="match status" value="1"/>
</dbReference>
<accession>A0A3N4ZTR4</accession>
<dbReference type="SUPFAM" id="SSF53218">
    <property type="entry name" value="Molybdenum cofactor biosynthesis proteins"/>
    <property type="match status" value="2"/>
</dbReference>
<comment type="caution">
    <text evidence="10">The sequence shown here is derived from an EMBL/GenBank/DDBJ whole genome shotgun (WGS) entry which is preliminary data.</text>
</comment>
<keyword evidence="7 10" id="KW-0808">Transferase</keyword>
<dbReference type="PANTHER" id="PTHR10192">
    <property type="entry name" value="MOLYBDOPTERIN BIOSYNTHESIS PROTEIN"/>
    <property type="match status" value="1"/>
</dbReference>
<dbReference type="SUPFAM" id="SSF63882">
    <property type="entry name" value="MoeA N-terminal region -like"/>
    <property type="match status" value="1"/>
</dbReference>
<keyword evidence="7" id="KW-0460">Magnesium</keyword>
<name>A0A3N4ZTR4_9MICO</name>
<dbReference type="CDD" id="cd00887">
    <property type="entry name" value="MoeA"/>
    <property type="match status" value="1"/>
</dbReference>
<comment type="catalytic activity">
    <reaction evidence="6">
        <text>adenylyl-molybdopterin + molybdate = Mo-molybdopterin + AMP + H(+)</text>
        <dbReference type="Rhea" id="RHEA:35047"/>
        <dbReference type="ChEBI" id="CHEBI:15378"/>
        <dbReference type="ChEBI" id="CHEBI:36264"/>
        <dbReference type="ChEBI" id="CHEBI:62727"/>
        <dbReference type="ChEBI" id="CHEBI:71302"/>
        <dbReference type="ChEBI" id="CHEBI:456215"/>
        <dbReference type="EC" id="2.10.1.1"/>
    </reaction>
</comment>
<dbReference type="SUPFAM" id="SSF63867">
    <property type="entry name" value="MoeA C-terminal domain-like"/>
    <property type="match status" value="1"/>
</dbReference>
<proteinExistence type="inferred from homology"/>
<comment type="function">
    <text evidence="1 7">Catalyzes the insertion of molybdate into adenylated molybdopterin with the concomitant release of AMP.</text>
</comment>
<comment type="similarity">
    <text evidence="3 7">Belongs to the MoeA family.</text>
</comment>
<dbReference type="GO" id="GO:0006777">
    <property type="term" value="P:Mo-molybdopterin cofactor biosynthetic process"/>
    <property type="evidence" value="ECO:0007669"/>
    <property type="project" value="UniProtKB-UniRule"/>
</dbReference>
<evidence type="ECO:0000259" key="9">
    <source>
        <dbReference type="SMART" id="SM00852"/>
    </source>
</evidence>
<comment type="cofactor">
    <cofactor evidence="7">
        <name>Mg(2+)</name>
        <dbReference type="ChEBI" id="CHEBI:18420"/>
    </cofactor>
</comment>
<dbReference type="InterPro" id="IPR005110">
    <property type="entry name" value="MoeA_linker/N"/>
</dbReference>
<keyword evidence="11" id="KW-1185">Reference proteome</keyword>
<comment type="pathway">
    <text evidence="2 7">Cofactor biosynthesis; molybdopterin biosynthesis.</text>
</comment>
<dbReference type="AlphaFoldDB" id="A0A3N4ZTR4"/>
<feature type="domain" description="MoaB/Mog" evidence="9">
    <location>
        <begin position="218"/>
        <end position="409"/>
    </location>
</feature>
<dbReference type="Proteomes" id="UP000280501">
    <property type="component" value="Unassembled WGS sequence"/>
</dbReference>
<dbReference type="Pfam" id="PF03453">
    <property type="entry name" value="MoeA_N"/>
    <property type="match status" value="1"/>
</dbReference>
<evidence type="ECO:0000256" key="3">
    <source>
        <dbReference type="ARBA" id="ARBA00010763"/>
    </source>
</evidence>
<evidence type="ECO:0000256" key="1">
    <source>
        <dbReference type="ARBA" id="ARBA00002901"/>
    </source>
</evidence>
<dbReference type="InterPro" id="IPR036688">
    <property type="entry name" value="MoeA_C_domain_IV_sf"/>
</dbReference>
<dbReference type="Pfam" id="PF00994">
    <property type="entry name" value="MoCF_biosynth"/>
    <property type="match status" value="2"/>
</dbReference>
<evidence type="ECO:0000313" key="11">
    <source>
        <dbReference type="Proteomes" id="UP000280501"/>
    </source>
</evidence>
<reference evidence="10 11" key="1">
    <citation type="submission" date="2018-11" db="EMBL/GenBank/DDBJ databases">
        <title>Sequencing the genomes of 1000 actinobacteria strains.</title>
        <authorList>
            <person name="Klenk H.-P."/>
        </authorList>
    </citation>
    <scope>NUCLEOTIDE SEQUENCE [LARGE SCALE GENOMIC DNA]</scope>
    <source>
        <strain evidence="10 11">DSM 15700</strain>
    </source>
</reference>
<dbReference type="PANTHER" id="PTHR10192:SF5">
    <property type="entry name" value="GEPHYRIN"/>
    <property type="match status" value="1"/>
</dbReference>
<dbReference type="EMBL" id="RKQZ01000001">
    <property type="protein sequence ID" value="RPF23151.1"/>
    <property type="molecule type" value="Genomic_DNA"/>
</dbReference>
<dbReference type="EC" id="2.10.1.1" evidence="7"/>
<dbReference type="Gene3D" id="2.170.190.11">
    <property type="entry name" value="Molybdopterin biosynthesis moea protein, domain 3"/>
    <property type="match status" value="1"/>
</dbReference>
<dbReference type="SMART" id="SM00852">
    <property type="entry name" value="MoCF_biosynth"/>
    <property type="match status" value="1"/>
</dbReference>
<dbReference type="GO" id="GO:0005829">
    <property type="term" value="C:cytosol"/>
    <property type="evidence" value="ECO:0007669"/>
    <property type="project" value="TreeGrafter"/>
</dbReference>
<keyword evidence="7" id="KW-0479">Metal-binding</keyword>
<dbReference type="InterPro" id="IPR038987">
    <property type="entry name" value="MoeA-like"/>
</dbReference>
<feature type="region of interest" description="Disordered" evidence="8">
    <location>
        <begin position="281"/>
        <end position="309"/>
    </location>
</feature>
<dbReference type="InterPro" id="IPR036135">
    <property type="entry name" value="MoeA_linker/N_sf"/>
</dbReference>
<evidence type="ECO:0000256" key="8">
    <source>
        <dbReference type="SAM" id="MobiDB-lite"/>
    </source>
</evidence>
<dbReference type="GO" id="GO:0046872">
    <property type="term" value="F:metal ion binding"/>
    <property type="evidence" value="ECO:0007669"/>
    <property type="project" value="UniProtKB-UniRule"/>
</dbReference>
<feature type="region of interest" description="Disordered" evidence="8">
    <location>
        <begin position="142"/>
        <end position="161"/>
    </location>
</feature>
<evidence type="ECO:0000313" key="10">
    <source>
        <dbReference type="EMBL" id="RPF23151.1"/>
    </source>
</evidence>
<dbReference type="GO" id="GO:0061599">
    <property type="term" value="F:molybdopterin molybdotransferase activity"/>
    <property type="evidence" value="ECO:0007669"/>
    <property type="project" value="UniProtKB-UniRule"/>
</dbReference>
<sequence length="487" mass="48765">MGVVEPTPRTVADHVERVLAMVSPLSSWEVTPAQVVDGGAPAGGLAAADRTVPSRAVPVLAADVYAARPVPPFDHSAMDGYAVRGDDLPVSGDPVTLQVVADIPAAAGAARELAPGTAARIMTGAPIPPGADAVVPVERTSTGRFDPASEPRPGAGTPRGNTVTLARQARDHIRRQGSDVVTGSVLARAGEELTAPVIAGLAAAGVPVVRVRRRPRVAVVATGSELVPSPMPTRPGEITDSNSLMLAAAVRAAGADVVRLGPVPDDPDALRAVLDGVVGHHRERDPGTAHVAPAGSSDHGSGAGGAGGSTGRGVDLIVTAGGVSAGAADVVRAVLSAGNAGPADDGTGSDRAGGRAGAVSGVDLAAVGMKPGRPQALARWRGVPWIAVPGTPVATYVSFVMFVRPAIARLRGLAHPSAPPDLRPAAIGWKSPRGREQVVPVHVLPHGVEPTGDGHHLSALIAADALAVVPADVEKVDPGDPVPVIPL</sequence>
<evidence type="ECO:0000256" key="6">
    <source>
        <dbReference type="ARBA" id="ARBA00047317"/>
    </source>
</evidence>
<evidence type="ECO:0000256" key="4">
    <source>
        <dbReference type="ARBA" id="ARBA00022505"/>
    </source>
</evidence>
<dbReference type="UniPathway" id="UPA00344"/>
<evidence type="ECO:0000256" key="7">
    <source>
        <dbReference type="RuleBase" id="RU365090"/>
    </source>
</evidence>
<dbReference type="InterPro" id="IPR005111">
    <property type="entry name" value="MoeA_C_domain_IV"/>
</dbReference>
<keyword evidence="4 7" id="KW-0500">Molybdenum</keyword>
<protein>
    <recommendedName>
        <fullName evidence="7">Molybdopterin molybdenumtransferase</fullName>
        <ecNumber evidence="7">2.10.1.1</ecNumber>
    </recommendedName>
</protein>
<dbReference type="Gene3D" id="2.40.340.10">
    <property type="entry name" value="MoeA, C-terminal, domain IV"/>
    <property type="match status" value="1"/>
</dbReference>
<evidence type="ECO:0000256" key="5">
    <source>
        <dbReference type="ARBA" id="ARBA00023150"/>
    </source>
</evidence>
<organism evidence="10 11">
    <name type="scientific">Myceligenerans xiligouense</name>
    <dbReference type="NCBI Taxonomy" id="253184"/>
    <lineage>
        <taxon>Bacteria</taxon>
        <taxon>Bacillati</taxon>
        <taxon>Actinomycetota</taxon>
        <taxon>Actinomycetes</taxon>
        <taxon>Micrococcales</taxon>
        <taxon>Promicromonosporaceae</taxon>
        <taxon>Myceligenerans</taxon>
    </lineage>
</organism>
<dbReference type="InterPro" id="IPR001453">
    <property type="entry name" value="MoaB/Mog_dom"/>
</dbReference>
<dbReference type="Gene3D" id="3.40.980.10">
    <property type="entry name" value="MoaB/Mog-like domain"/>
    <property type="match status" value="1"/>
</dbReference>
<gene>
    <name evidence="10" type="ORF">EDD34_3832</name>
</gene>
<dbReference type="InterPro" id="IPR036425">
    <property type="entry name" value="MoaB/Mog-like_dom_sf"/>
</dbReference>